<keyword evidence="2" id="KW-0677">Repeat</keyword>
<comment type="similarity">
    <text evidence="1">Belongs to the PPR family. P subfamily.</text>
</comment>
<evidence type="ECO:0000256" key="3">
    <source>
        <dbReference type="PROSITE-ProRule" id="PRU00708"/>
    </source>
</evidence>
<dbReference type="SUPFAM" id="SSF48452">
    <property type="entry name" value="TPR-like"/>
    <property type="match status" value="1"/>
</dbReference>
<dbReference type="Pfam" id="PF13041">
    <property type="entry name" value="PPR_2"/>
    <property type="match status" value="1"/>
</dbReference>
<dbReference type="NCBIfam" id="TIGR00756">
    <property type="entry name" value="PPR"/>
    <property type="match status" value="2"/>
</dbReference>
<evidence type="ECO:0008006" key="6">
    <source>
        <dbReference type="Google" id="ProtNLM"/>
    </source>
</evidence>
<feature type="repeat" description="PPR" evidence="3">
    <location>
        <begin position="48"/>
        <end position="82"/>
    </location>
</feature>
<dbReference type="OrthoDB" id="185373at2759"/>
<gene>
    <name evidence="4" type="ORF">IFM89_010453</name>
</gene>
<protein>
    <recommendedName>
        <fullName evidence="6">Pentatricopeptide repeat-containing protein</fullName>
    </recommendedName>
</protein>
<reference evidence="4 5" key="1">
    <citation type="submission" date="2020-10" db="EMBL/GenBank/DDBJ databases">
        <title>The Coptis chinensis genome and diversification of protoberbering-type alkaloids.</title>
        <authorList>
            <person name="Wang B."/>
            <person name="Shu S."/>
            <person name="Song C."/>
            <person name="Liu Y."/>
        </authorList>
    </citation>
    <scope>NUCLEOTIDE SEQUENCE [LARGE SCALE GENOMIC DNA]</scope>
    <source>
        <strain evidence="4">HL-2020</strain>
        <tissue evidence="4">Leaf</tissue>
    </source>
</reference>
<comment type="caution">
    <text evidence="4">The sequence shown here is derived from an EMBL/GenBank/DDBJ whole genome shotgun (WGS) entry which is preliminary data.</text>
</comment>
<dbReference type="InterPro" id="IPR011990">
    <property type="entry name" value="TPR-like_helical_dom_sf"/>
</dbReference>
<proteinExistence type="inferred from homology"/>
<dbReference type="AlphaFoldDB" id="A0A835I105"/>
<dbReference type="Pfam" id="PF01535">
    <property type="entry name" value="PPR"/>
    <property type="match status" value="1"/>
</dbReference>
<organism evidence="4 5">
    <name type="scientific">Coptis chinensis</name>
    <dbReference type="NCBI Taxonomy" id="261450"/>
    <lineage>
        <taxon>Eukaryota</taxon>
        <taxon>Viridiplantae</taxon>
        <taxon>Streptophyta</taxon>
        <taxon>Embryophyta</taxon>
        <taxon>Tracheophyta</taxon>
        <taxon>Spermatophyta</taxon>
        <taxon>Magnoliopsida</taxon>
        <taxon>Ranunculales</taxon>
        <taxon>Ranunculaceae</taxon>
        <taxon>Coptidoideae</taxon>
        <taxon>Coptis</taxon>
    </lineage>
</organism>
<dbReference type="PROSITE" id="PS51375">
    <property type="entry name" value="PPR"/>
    <property type="match status" value="1"/>
</dbReference>
<name>A0A835I105_9MAGN</name>
<keyword evidence="5" id="KW-1185">Reference proteome</keyword>
<dbReference type="Proteomes" id="UP000631114">
    <property type="component" value="Unassembled WGS sequence"/>
</dbReference>
<accession>A0A835I105</accession>
<dbReference type="InterPro" id="IPR050872">
    <property type="entry name" value="PPR_P_subfamily"/>
</dbReference>
<evidence type="ECO:0000313" key="5">
    <source>
        <dbReference type="Proteomes" id="UP000631114"/>
    </source>
</evidence>
<dbReference type="EMBL" id="JADFTS010000004">
    <property type="protein sequence ID" value="KAF9608669.1"/>
    <property type="molecule type" value="Genomic_DNA"/>
</dbReference>
<sequence length="172" mass="19413">MMSEMRLNGLKDNVAAHTNLLKGVRIVGRSDDAANHLKELISLGLKPDVKAYAVVIHDYCKLGKPSKAIVFLDEMKSRGMNPHVSCFNSLFRALCDLGEHDRAIHYLKEMPQRESFSVFVEKIRGNGKASEVKKLFEEMRKRCPVPDVDSYRMWQSISAKNGTTYLTIGVLV</sequence>
<evidence type="ECO:0000313" key="4">
    <source>
        <dbReference type="EMBL" id="KAF9608669.1"/>
    </source>
</evidence>
<evidence type="ECO:0000256" key="2">
    <source>
        <dbReference type="ARBA" id="ARBA00022737"/>
    </source>
</evidence>
<dbReference type="Gene3D" id="1.25.40.10">
    <property type="entry name" value="Tetratricopeptide repeat domain"/>
    <property type="match status" value="1"/>
</dbReference>
<dbReference type="InterPro" id="IPR002885">
    <property type="entry name" value="PPR_rpt"/>
</dbReference>
<dbReference type="PANTHER" id="PTHR46128">
    <property type="entry name" value="MITOCHONDRIAL GROUP I INTRON SPLICING FACTOR CCM1"/>
    <property type="match status" value="1"/>
</dbReference>
<evidence type="ECO:0000256" key="1">
    <source>
        <dbReference type="ARBA" id="ARBA00007626"/>
    </source>
</evidence>
<dbReference type="PANTHER" id="PTHR46128:SF108">
    <property type="entry name" value="PENTACOTRIPEPTIDE-REPEAT REGION OF PRORP DOMAIN-CONTAINING PROTEIN"/>
    <property type="match status" value="1"/>
</dbReference>